<proteinExistence type="predicted"/>
<dbReference type="InterPro" id="IPR008620">
    <property type="entry name" value="FixH"/>
</dbReference>
<keyword evidence="1" id="KW-0472">Membrane</keyword>
<keyword evidence="3" id="KW-1185">Reference proteome</keyword>
<dbReference type="Proteomes" id="UP001336835">
    <property type="component" value="Unassembled WGS sequence"/>
</dbReference>
<dbReference type="EMBL" id="JAZDQT010000001">
    <property type="protein sequence ID" value="MEE1944567.1"/>
    <property type="molecule type" value="Genomic_DNA"/>
</dbReference>
<feature type="transmembrane region" description="Helical" evidence="1">
    <location>
        <begin position="7"/>
        <end position="26"/>
    </location>
</feature>
<keyword evidence="1" id="KW-0812">Transmembrane</keyword>
<keyword evidence="1" id="KW-1133">Transmembrane helix</keyword>
<gene>
    <name evidence="2" type="ORF">VRU48_05575</name>
</gene>
<comment type="caution">
    <text evidence="2">The sequence shown here is derived from an EMBL/GenBank/DDBJ whole genome shotgun (WGS) entry which is preliminary data.</text>
</comment>
<protein>
    <submittedName>
        <fullName evidence="2">FixH family protein</fullName>
    </submittedName>
</protein>
<accession>A0ABU7I529</accession>
<organism evidence="2 3">
    <name type="scientific">Pedobacter albus</name>
    <dbReference type="NCBI Taxonomy" id="3113905"/>
    <lineage>
        <taxon>Bacteria</taxon>
        <taxon>Pseudomonadati</taxon>
        <taxon>Bacteroidota</taxon>
        <taxon>Sphingobacteriia</taxon>
        <taxon>Sphingobacteriales</taxon>
        <taxon>Sphingobacteriaceae</taxon>
        <taxon>Pedobacter</taxon>
    </lineage>
</organism>
<sequence>MNWGRKIVLGMAIFMLFIIGMVVYMFKVHGNDALMEDDYYEKGINYDADYKAINNVFADKAEPKISLTASQVIIQLQDSVAYDLKFKCASVAKDDIKQTGATIGHANLILLDRAKLRKGLWFVELRWTNHQKAYFFKKDLML</sequence>
<evidence type="ECO:0000313" key="2">
    <source>
        <dbReference type="EMBL" id="MEE1944567.1"/>
    </source>
</evidence>
<dbReference type="RefSeq" id="WP_330106935.1">
    <property type="nucleotide sequence ID" value="NZ_JAZDQT010000001.1"/>
</dbReference>
<evidence type="ECO:0000256" key="1">
    <source>
        <dbReference type="SAM" id="Phobius"/>
    </source>
</evidence>
<dbReference type="Pfam" id="PF05751">
    <property type="entry name" value="FixH"/>
    <property type="match status" value="1"/>
</dbReference>
<reference evidence="2 3" key="1">
    <citation type="submission" date="2024-01" db="EMBL/GenBank/DDBJ databases">
        <title>Pedobacter sp. nov., isolated from fresh soil.</title>
        <authorList>
            <person name="Le N.T.T."/>
        </authorList>
    </citation>
    <scope>NUCLEOTIDE SEQUENCE [LARGE SCALE GENOMIC DNA]</scope>
    <source>
        <strain evidence="2 3">KR3-3</strain>
    </source>
</reference>
<evidence type="ECO:0000313" key="3">
    <source>
        <dbReference type="Proteomes" id="UP001336835"/>
    </source>
</evidence>
<name>A0ABU7I529_9SPHI</name>